<comment type="caution">
    <text evidence="1">The sequence shown here is derived from an EMBL/GenBank/DDBJ whole genome shotgun (WGS) entry which is preliminary data.</text>
</comment>
<evidence type="ECO:0000313" key="1">
    <source>
        <dbReference type="EMBL" id="RAK29028.1"/>
    </source>
</evidence>
<gene>
    <name evidence="1" type="ORF">C7374_10577</name>
</gene>
<organism evidence="1 2">
    <name type="scientific">Falsochrobactrum ovis</name>
    <dbReference type="NCBI Taxonomy" id="1293442"/>
    <lineage>
        <taxon>Bacteria</taxon>
        <taxon>Pseudomonadati</taxon>
        <taxon>Pseudomonadota</taxon>
        <taxon>Alphaproteobacteria</taxon>
        <taxon>Hyphomicrobiales</taxon>
        <taxon>Brucellaceae</taxon>
        <taxon>Falsochrobactrum</taxon>
    </lineage>
</organism>
<dbReference type="RefSeq" id="WP_111575200.1">
    <property type="nucleotide sequence ID" value="NZ_JBHEEY010000004.1"/>
</dbReference>
<sequence length="166" mass="18658">MTNAHALCAEFDIEIIDATKYPLPGQTRALGTINRLIAKYGDGHVRIVLSTLAETAGKQGLIDEYSLWAVSDLVHACSEWIEADMSGWLEAWDHIPMGFAMWECRQLSGFVKQRESLAGMLYLMLSMYRDGQRSNKLPSYKSLMRAYEAEKARHRATSKEIEGLAA</sequence>
<reference evidence="1 2" key="1">
    <citation type="submission" date="2018-06" db="EMBL/GenBank/DDBJ databases">
        <title>Genomic Encyclopedia of Type Strains, Phase IV (KMG-IV): sequencing the most valuable type-strain genomes for metagenomic binning, comparative biology and taxonomic classification.</title>
        <authorList>
            <person name="Goeker M."/>
        </authorList>
    </citation>
    <scope>NUCLEOTIDE SEQUENCE [LARGE SCALE GENOMIC DNA]</scope>
    <source>
        <strain evidence="1 2">DSM 26720</strain>
    </source>
</reference>
<protein>
    <submittedName>
        <fullName evidence="1">Uncharacterized protein</fullName>
    </submittedName>
</protein>
<evidence type="ECO:0000313" key="2">
    <source>
        <dbReference type="Proteomes" id="UP000249453"/>
    </source>
</evidence>
<proteinExistence type="predicted"/>
<dbReference type="AlphaFoldDB" id="A0A364JVE6"/>
<dbReference type="EMBL" id="QLMK01000005">
    <property type="protein sequence ID" value="RAK29028.1"/>
    <property type="molecule type" value="Genomic_DNA"/>
</dbReference>
<dbReference type="Proteomes" id="UP000249453">
    <property type="component" value="Unassembled WGS sequence"/>
</dbReference>
<dbReference type="OrthoDB" id="8115165at2"/>
<accession>A0A364JVE6</accession>
<keyword evidence="2" id="KW-1185">Reference proteome</keyword>
<name>A0A364JVE6_9HYPH</name>